<feature type="region of interest" description="Disordered" evidence="1">
    <location>
        <begin position="103"/>
        <end position="158"/>
    </location>
</feature>
<proteinExistence type="predicted"/>
<keyword evidence="3" id="KW-1185">Reference proteome</keyword>
<protein>
    <recommendedName>
        <fullName evidence="4">DUF2924 domain-containing protein</fullName>
    </recommendedName>
</protein>
<dbReference type="RefSeq" id="WP_200486894.1">
    <property type="nucleotide sequence ID" value="NZ_JAEPIV010000024.1"/>
</dbReference>
<name>A0ABS1I5U8_9PROT</name>
<evidence type="ECO:0000313" key="3">
    <source>
        <dbReference type="Proteomes" id="UP000654452"/>
    </source>
</evidence>
<dbReference type="EMBL" id="JAEPIV010000024">
    <property type="protein sequence ID" value="MBK4722385.1"/>
    <property type="molecule type" value="Genomic_DNA"/>
</dbReference>
<reference evidence="2 3" key="1">
    <citation type="submission" date="2021-01" db="EMBL/GenBank/DDBJ databases">
        <title>Azospirillum sp. YIM DDC1 draft genome.</title>
        <authorList>
            <person name="Wang Y.-X."/>
        </authorList>
    </citation>
    <scope>NUCLEOTIDE SEQUENCE [LARGE SCALE GENOMIC DNA]</scope>
    <source>
        <strain evidence="2 3">YIM DDC1</strain>
    </source>
</reference>
<organism evidence="2 3">
    <name type="scientific">Azospirillum aestuarii</name>
    <dbReference type="NCBI Taxonomy" id="2802052"/>
    <lineage>
        <taxon>Bacteria</taxon>
        <taxon>Pseudomonadati</taxon>
        <taxon>Pseudomonadota</taxon>
        <taxon>Alphaproteobacteria</taxon>
        <taxon>Rhodospirillales</taxon>
        <taxon>Azospirillaceae</taxon>
        <taxon>Azospirillum</taxon>
    </lineage>
</organism>
<accession>A0ABS1I5U8</accession>
<feature type="compositionally biased region" description="Basic and acidic residues" evidence="1">
    <location>
        <begin position="120"/>
        <end position="143"/>
    </location>
</feature>
<gene>
    <name evidence="2" type="ORF">JJL56_26375</name>
</gene>
<evidence type="ECO:0000256" key="1">
    <source>
        <dbReference type="SAM" id="MobiDB-lite"/>
    </source>
</evidence>
<comment type="caution">
    <text evidence="2">The sequence shown here is derived from an EMBL/GenBank/DDBJ whole genome shotgun (WGS) entry which is preliminary data.</text>
</comment>
<dbReference type="Proteomes" id="UP000654452">
    <property type="component" value="Unassembled WGS sequence"/>
</dbReference>
<evidence type="ECO:0000313" key="2">
    <source>
        <dbReference type="EMBL" id="MBK4722385.1"/>
    </source>
</evidence>
<evidence type="ECO:0008006" key="4">
    <source>
        <dbReference type="Google" id="ProtNLM"/>
    </source>
</evidence>
<sequence length="189" mass="20855">MAEEWYAVVAYLAERGCVMGDRFLSKNAARVRRYRARSKAGGLVRFEGAVWPDDRALLADLIGRLRNAPDDHELRDRLRRMLGAGFGDENTRADHAGVPARFSATPLDGGDGGESLRNGRHTEGRHEGDAMERRGAVERRRGSVEGAAAGQPPSTDQMNFARRIAERRGLSVPDGLDRAEMSAWINANR</sequence>